<reference evidence="2" key="1">
    <citation type="submission" date="2019-05" db="EMBL/GenBank/DDBJ databases">
        <title>The de novo reference genome and transcriptome assemblies of the wild tomato species Solanum chilense.</title>
        <authorList>
            <person name="Stam R."/>
            <person name="Nosenko T."/>
            <person name="Hoerger A.C."/>
            <person name="Stephan W."/>
            <person name="Seidel M.A."/>
            <person name="Kuhn J.M.M."/>
            <person name="Haberer G."/>
            <person name="Tellier A."/>
        </authorList>
    </citation>
    <scope>NUCLEOTIDE SEQUENCE</scope>
    <source>
        <tissue evidence="2">Mature leaves</tissue>
    </source>
</reference>
<feature type="region of interest" description="Disordered" evidence="1">
    <location>
        <begin position="47"/>
        <end position="79"/>
    </location>
</feature>
<evidence type="ECO:0000313" key="2">
    <source>
        <dbReference type="EMBL" id="TMW80274.1"/>
    </source>
</evidence>
<evidence type="ECO:0000256" key="1">
    <source>
        <dbReference type="SAM" id="MobiDB-lite"/>
    </source>
</evidence>
<accession>A0A6N2AG06</accession>
<feature type="non-terminal residue" evidence="2">
    <location>
        <position position="1"/>
    </location>
</feature>
<name>A0A6N2AG06_SOLCI</name>
<gene>
    <name evidence="2" type="ORF">EJD97_022004</name>
</gene>
<sequence>GHDRPSQGLVSIYLEILKLGTENRLSKLRDGLAGWTVTGVTDRHRPLVENPVSEPCDDLQDGPSQARRPVAGTTARRRLRNPSLGRISSHVLRDVLDYSYF</sequence>
<proteinExistence type="predicted"/>
<dbReference type="AlphaFoldDB" id="A0A6N2AG06"/>
<feature type="non-terminal residue" evidence="2">
    <location>
        <position position="101"/>
    </location>
</feature>
<comment type="caution">
    <text evidence="2">The sequence shown here is derived from an EMBL/GenBank/DDBJ whole genome shotgun (WGS) entry which is preliminary data.</text>
</comment>
<protein>
    <submittedName>
        <fullName evidence="2">Uncharacterized protein</fullName>
    </submittedName>
</protein>
<dbReference type="EMBL" id="RXGB01068256">
    <property type="protein sequence ID" value="TMW80274.1"/>
    <property type="molecule type" value="Genomic_DNA"/>
</dbReference>
<organism evidence="2">
    <name type="scientific">Solanum chilense</name>
    <name type="common">Tomato</name>
    <name type="synonym">Lycopersicon chilense</name>
    <dbReference type="NCBI Taxonomy" id="4083"/>
    <lineage>
        <taxon>Eukaryota</taxon>
        <taxon>Viridiplantae</taxon>
        <taxon>Streptophyta</taxon>
        <taxon>Embryophyta</taxon>
        <taxon>Tracheophyta</taxon>
        <taxon>Spermatophyta</taxon>
        <taxon>Magnoliopsida</taxon>
        <taxon>eudicotyledons</taxon>
        <taxon>Gunneridae</taxon>
        <taxon>Pentapetalae</taxon>
        <taxon>asterids</taxon>
        <taxon>lamiids</taxon>
        <taxon>Solanales</taxon>
        <taxon>Solanaceae</taxon>
        <taxon>Solanoideae</taxon>
        <taxon>Solaneae</taxon>
        <taxon>Solanum</taxon>
        <taxon>Solanum subgen. Lycopersicon</taxon>
    </lineage>
</organism>